<dbReference type="NCBIfam" id="TIGR01489">
    <property type="entry name" value="DKMTPPase-SF"/>
    <property type="match status" value="1"/>
</dbReference>
<dbReference type="KEGG" id="mtr:25500422"/>
<feature type="binding site" evidence="6">
    <location>
        <position position="96"/>
    </location>
    <ligand>
        <name>substrate</name>
    </ligand>
</feature>
<dbReference type="OrthoDB" id="10267182at2759"/>
<dbReference type="EnsemblPlants" id="KEH18314">
    <property type="protein sequence ID" value="KEH18314"/>
    <property type="gene ID" value="MTR_8g015960"/>
</dbReference>
<dbReference type="Proteomes" id="UP000002051">
    <property type="component" value="Chromosome 8"/>
</dbReference>
<gene>
    <name evidence="10" type="primary">25500422</name>
    <name evidence="8" type="ordered locus">MTR_8g015960</name>
    <name evidence="9" type="ORF">MtrunA17_Chr8g0341741</name>
</gene>
<dbReference type="SUPFAM" id="SSF56784">
    <property type="entry name" value="HAD-like"/>
    <property type="match status" value="1"/>
</dbReference>
<feature type="binding site" evidence="7">
    <location>
        <position position="180"/>
    </location>
    <ligand>
        <name>Mg(2+)</name>
        <dbReference type="ChEBI" id="CHEBI:18420"/>
    </ligand>
</feature>
<reference evidence="8 11" key="1">
    <citation type="journal article" date="2011" name="Nature">
        <title>The Medicago genome provides insight into the evolution of rhizobial symbioses.</title>
        <authorList>
            <person name="Young N.D."/>
            <person name="Debelle F."/>
            <person name="Oldroyd G.E."/>
            <person name="Geurts R."/>
            <person name="Cannon S.B."/>
            <person name="Udvardi M.K."/>
            <person name="Benedito V.A."/>
            <person name="Mayer K.F."/>
            <person name="Gouzy J."/>
            <person name="Schoof H."/>
            <person name="Van de Peer Y."/>
            <person name="Proost S."/>
            <person name="Cook D.R."/>
            <person name="Meyers B.C."/>
            <person name="Spannagl M."/>
            <person name="Cheung F."/>
            <person name="De Mita S."/>
            <person name="Krishnakumar V."/>
            <person name="Gundlach H."/>
            <person name="Zhou S."/>
            <person name="Mudge J."/>
            <person name="Bharti A.K."/>
            <person name="Murray J.D."/>
            <person name="Naoumkina M.A."/>
            <person name="Rosen B."/>
            <person name="Silverstein K.A."/>
            <person name="Tang H."/>
            <person name="Rombauts S."/>
            <person name="Zhao P.X."/>
            <person name="Zhou P."/>
            <person name="Barbe V."/>
            <person name="Bardou P."/>
            <person name="Bechner M."/>
            <person name="Bellec A."/>
            <person name="Berger A."/>
            <person name="Berges H."/>
            <person name="Bidwell S."/>
            <person name="Bisseling T."/>
            <person name="Choisne N."/>
            <person name="Couloux A."/>
            <person name="Denny R."/>
            <person name="Deshpande S."/>
            <person name="Dai X."/>
            <person name="Doyle J.J."/>
            <person name="Dudez A.M."/>
            <person name="Farmer A.D."/>
            <person name="Fouteau S."/>
            <person name="Franken C."/>
            <person name="Gibelin C."/>
            <person name="Gish J."/>
            <person name="Goldstein S."/>
            <person name="Gonzalez A.J."/>
            <person name="Green P.J."/>
            <person name="Hallab A."/>
            <person name="Hartog M."/>
            <person name="Hua A."/>
            <person name="Humphray S.J."/>
            <person name="Jeong D.H."/>
            <person name="Jing Y."/>
            <person name="Jocker A."/>
            <person name="Kenton S.M."/>
            <person name="Kim D.J."/>
            <person name="Klee K."/>
            <person name="Lai H."/>
            <person name="Lang C."/>
            <person name="Lin S."/>
            <person name="Macmil S.L."/>
            <person name="Magdelenat G."/>
            <person name="Matthews L."/>
            <person name="McCorrison J."/>
            <person name="Monaghan E.L."/>
            <person name="Mun J.H."/>
            <person name="Najar F.Z."/>
            <person name="Nicholson C."/>
            <person name="Noirot C."/>
            <person name="O'Bleness M."/>
            <person name="Paule C.R."/>
            <person name="Poulain J."/>
            <person name="Prion F."/>
            <person name="Qin B."/>
            <person name="Qu C."/>
            <person name="Retzel E.F."/>
            <person name="Riddle C."/>
            <person name="Sallet E."/>
            <person name="Samain S."/>
            <person name="Samson N."/>
            <person name="Sanders I."/>
            <person name="Saurat O."/>
            <person name="Scarpelli C."/>
            <person name="Schiex T."/>
            <person name="Segurens B."/>
            <person name="Severin A.J."/>
            <person name="Sherrier D.J."/>
            <person name="Shi R."/>
            <person name="Sims S."/>
            <person name="Singer S.R."/>
            <person name="Sinharoy S."/>
            <person name="Sterck L."/>
            <person name="Viollet A."/>
            <person name="Wang B.B."/>
            <person name="Wang K."/>
            <person name="Wang M."/>
            <person name="Wang X."/>
            <person name="Warfsmann J."/>
            <person name="Weissenbach J."/>
            <person name="White D.D."/>
            <person name="White J.D."/>
            <person name="Wiley G.B."/>
            <person name="Wincker P."/>
            <person name="Xing Y."/>
            <person name="Yang L."/>
            <person name="Yao Z."/>
            <person name="Ying F."/>
            <person name="Zhai J."/>
            <person name="Zhou L."/>
            <person name="Zuber A."/>
            <person name="Denarie J."/>
            <person name="Dixon R.A."/>
            <person name="May G.D."/>
            <person name="Schwartz D.C."/>
            <person name="Rogers J."/>
            <person name="Quetier F."/>
            <person name="Town C.D."/>
            <person name="Roe B.A."/>
        </authorList>
    </citation>
    <scope>NUCLEOTIDE SEQUENCE [LARGE SCALE GENOMIC DNA]</scope>
    <source>
        <strain evidence="8">A17</strain>
        <strain evidence="10 11">cv. Jemalong A17</strain>
    </source>
</reference>
<evidence type="ECO:0000256" key="4">
    <source>
        <dbReference type="ARBA" id="ARBA00022842"/>
    </source>
</evidence>
<name>A0A072TLD9_MEDTR</name>
<evidence type="ECO:0000313" key="10">
    <source>
        <dbReference type="EnsemblPlants" id="KEH18314"/>
    </source>
</evidence>
<dbReference type="GO" id="GO:0046872">
    <property type="term" value="F:metal ion binding"/>
    <property type="evidence" value="ECO:0007669"/>
    <property type="project" value="UniProtKB-KW"/>
</dbReference>
<dbReference type="STRING" id="3880.A0A072TLD9"/>
<keyword evidence="4 7" id="KW-0460">Magnesium</keyword>
<reference evidence="8 11" key="2">
    <citation type="journal article" date="2014" name="BMC Genomics">
        <title>An improved genome release (version Mt4.0) for the model legume Medicago truncatula.</title>
        <authorList>
            <person name="Tang H."/>
            <person name="Krishnakumar V."/>
            <person name="Bidwell S."/>
            <person name="Rosen B."/>
            <person name="Chan A."/>
            <person name="Zhou S."/>
            <person name="Gentzbittel L."/>
            <person name="Childs K.L."/>
            <person name="Yandell M."/>
            <person name="Gundlach H."/>
            <person name="Mayer K.F."/>
            <person name="Schwartz D.C."/>
            <person name="Town C.D."/>
        </authorList>
    </citation>
    <scope>GENOME REANNOTATION</scope>
    <source>
        <strain evidence="8">A17</strain>
        <strain evidence="10 11">cv. Jemalong A17</strain>
    </source>
</reference>
<dbReference type="EMBL" id="PSQE01000008">
    <property type="protein sequence ID" value="RHN39245.1"/>
    <property type="molecule type" value="Genomic_DNA"/>
</dbReference>
<dbReference type="AlphaFoldDB" id="A0A072TLD9"/>
<comment type="cofactor">
    <cofactor evidence="1 7">
        <name>Mg(2+)</name>
        <dbReference type="ChEBI" id="CHEBI:18420"/>
    </cofactor>
</comment>
<protein>
    <submittedName>
        <fullName evidence="8">2,3-diketo-5-methylthio-1-phosphopentane phosphatase</fullName>
    </submittedName>
    <submittedName>
        <fullName evidence="9">Putative hydrolase</fullName>
        <ecNumber evidence="9">3.-.-.-</ecNumber>
    </submittedName>
</protein>
<evidence type="ECO:0000256" key="6">
    <source>
        <dbReference type="PIRSR" id="PIRSR031051-2"/>
    </source>
</evidence>
<feature type="binding site" evidence="7">
    <location>
        <position position="12"/>
    </location>
    <ligand>
        <name>Mg(2+)</name>
        <dbReference type="ChEBI" id="CHEBI:18420"/>
    </ligand>
</feature>
<dbReference type="Proteomes" id="UP000265566">
    <property type="component" value="Chromosome 8"/>
</dbReference>
<dbReference type="EC" id="3.-.-.-" evidence="9"/>
<dbReference type="PANTHER" id="PTHR20889:SF12">
    <property type="entry name" value="LP01149P"/>
    <property type="match status" value="1"/>
</dbReference>
<feature type="binding site" evidence="6">
    <location>
        <position position="21"/>
    </location>
    <ligand>
        <name>substrate</name>
    </ligand>
</feature>
<reference evidence="10" key="3">
    <citation type="submission" date="2015-04" db="UniProtKB">
        <authorList>
            <consortium name="EnsemblPlants"/>
        </authorList>
    </citation>
    <scope>IDENTIFICATION</scope>
    <source>
        <strain evidence="10">cv. Jemalong A17</strain>
    </source>
</reference>
<evidence type="ECO:0000256" key="1">
    <source>
        <dbReference type="ARBA" id="ARBA00001946"/>
    </source>
</evidence>
<organism evidence="8 11">
    <name type="scientific">Medicago truncatula</name>
    <name type="common">Barrel medic</name>
    <name type="synonym">Medicago tribuloides</name>
    <dbReference type="NCBI Taxonomy" id="3880"/>
    <lineage>
        <taxon>Eukaryota</taxon>
        <taxon>Viridiplantae</taxon>
        <taxon>Streptophyta</taxon>
        <taxon>Embryophyta</taxon>
        <taxon>Tracheophyta</taxon>
        <taxon>Spermatophyta</taxon>
        <taxon>Magnoliopsida</taxon>
        <taxon>eudicotyledons</taxon>
        <taxon>Gunneridae</taxon>
        <taxon>Pentapetalae</taxon>
        <taxon>rosids</taxon>
        <taxon>fabids</taxon>
        <taxon>Fabales</taxon>
        <taxon>Fabaceae</taxon>
        <taxon>Papilionoideae</taxon>
        <taxon>50 kb inversion clade</taxon>
        <taxon>NPAAA clade</taxon>
        <taxon>Hologalegina</taxon>
        <taxon>IRL clade</taxon>
        <taxon>Trifolieae</taxon>
        <taxon>Medicago</taxon>
    </lineage>
</organism>
<accession>A0A072TLD9</accession>
<keyword evidence="11" id="KW-1185">Reference proteome</keyword>
<evidence type="ECO:0000313" key="8">
    <source>
        <dbReference type="EMBL" id="KEH18314.1"/>
    </source>
</evidence>
<sequence>MTNNIVIVFDFDKTIIDCDSDNWLIDELGFTDLFNQLLPTMPWNSVMDKMMMEFHSNGITIEEIEKVLQRIPIHHRIIPAIKSAHALGCDLRIVSDANMFYIETILKHLGISEYFTEINTNPGYVNQEGRVRISPYHDFNKASHGCNNVCPPNMCKGLIIDKIQNSIFEEDSKRFIYLGDGAGDYCPSLRLRERDFVMPRKNFPVWDLICKDPSLVKAEIHGWSDGEELEQVLMNLINKIMMEEHVQFISSDCKLQTLSSPVLVSLPKAVSVRP</sequence>
<dbReference type="NCBIfam" id="TIGR01488">
    <property type="entry name" value="HAD-SF-IB"/>
    <property type="match status" value="1"/>
</dbReference>
<dbReference type="Gramene" id="rna45250">
    <property type="protein sequence ID" value="RHN39245.1"/>
    <property type="gene ID" value="gene45250"/>
</dbReference>
<proteinExistence type="predicted"/>
<evidence type="ECO:0000313" key="11">
    <source>
        <dbReference type="Proteomes" id="UP000002051"/>
    </source>
</evidence>
<dbReference type="EMBL" id="CM001224">
    <property type="protein sequence ID" value="KEH18314.1"/>
    <property type="molecule type" value="Genomic_DNA"/>
</dbReference>
<reference evidence="12" key="4">
    <citation type="journal article" date="2018" name="Nat. Plants">
        <title>Whole-genome landscape of Medicago truncatula symbiotic genes.</title>
        <authorList>
            <person name="Pecrix Y."/>
            <person name="Staton S.E."/>
            <person name="Sallet E."/>
            <person name="Lelandais-Briere C."/>
            <person name="Moreau S."/>
            <person name="Carrere S."/>
            <person name="Blein T."/>
            <person name="Jardinaud M.F."/>
            <person name="Latrasse D."/>
            <person name="Zouine M."/>
            <person name="Zahm M."/>
            <person name="Kreplak J."/>
            <person name="Mayjonade B."/>
            <person name="Satge C."/>
            <person name="Perez M."/>
            <person name="Cauet S."/>
            <person name="Marande W."/>
            <person name="Chantry-Darmon C."/>
            <person name="Lopez-Roques C."/>
            <person name="Bouchez O."/>
            <person name="Berard A."/>
            <person name="Debelle F."/>
            <person name="Munos S."/>
            <person name="Bendahmane A."/>
            <person name="Berges H."/>
            <person name="Niebel A."/>
            <person name="Buitink J."/>
            <person name="Frugier F."/>
            <person name="Benhamed M."/>
            <person name="Crespi M."/>
            <person name="Gouzy J."/>
            <person name="Gamas P."/>
        </authorList>
    </citation>
    <scope>NUCLEOTIDE SEQUENCE [LARGE SCALE GENOMIC DNA]</scope>
    <source>
        <strain evidence="12">cv. Jemalong A17</strain>
    </source>
</reference>
<evidence type="ECO:0000256" key="7">
    <source>
        <dbReference type="PIRSR" id="PIRSR031051-3"/>
    </source>
</evidence>
<dbReference type="HOGENOM" id="CLU_068983_1_1_1"/>
<evidence type="ECO:0000313" key="12">
    <source>
        <dbReference type="Proteomes" id="UP000265566"/>
    </source>
</evidence>
<keyword evidence="3 9" id="KW-0378">Hydrolase</keyword>
<keyword evidence="2 7" id="KW-0479">Metal-binding</keyword>
<evidence type="ECO:0000256" key="5">
    <source>
        <dbReference type="PIRSR" id="PIRSR031051-1"/>
    </source>
</evidence>
<dbReference type="PANTHER" id="PTHR20889">
    <property type="entry name" value="PHOSPHATASE, ORPHAN 1, 2"/>
    <property type="match status" value="1"/>
</dbReference>
<feature type="active site" description="Proton donor" evidence="5">
    <location>
        <position position="12"/>
    </location>
</feature>
<dbReference type="Gene3D" id="3.40.50.1000">
    <property type="entry name" value="HAD superfamily/HAD-like"/>
    <property type="match status" value="1"/>
</dbReference>
<feature type="active site" description="Nucleophile" evidence="5">
    <location>
        <position position="10"/>
    </location>
</feature>
<dbReference type="InterPro" id="IPR016965">
    <property type="entry name" value="Pase_PHOSPHO-typ"/>
</dbReference>
<reference evidence="9" key="5">
    <citation type="journal article" date="2018" name="Nat. Plants">
        <title>Whole-genome landscape of Medicago truncatula symbiotic genes.</title>
        <authorList>
            <person name="Pecrix Y."/>
            <person name="Gamas P."/>
            <person name="Carrere S."/>
        </authorList>
    </citation>
    <scope>NUCLEOTIDE SEQUENCE</scope>
    <source>
        <tissue evidence="9">Leaves</tissue>
    </source>
</reference>
<feature type="binding site" evidence="7">
    <location>
        <position position="10"/>
    </location>
    <ligand>
        <name>Mg(2+)</name>
        <dbReference type="ChEBI" id="CHEBI:18420"/>
    </ligand>
</feature>
<dbReference type="InterPro" id="IPR023214">
    <property type="entry name" value="HAD_sf"/>
</dbReference>
<dbReference type="PIRSF" id="PIRSF031051">
    <property type="entry name" value="PyrdxlP_Pase_PHOSPHO2"/>
    <property type="match status" value="1"/>
</dbReference>
<evidence type="ECO:0000313" key="9">
    <source>
        <dbReference type="EMBL" id="RHN39245.1"/>
    </source>
</evidence>
<dbReference type="GO" id="GO:0016791">
    <property type="term" value="F:phosphatase activity"/>
    <property type="evidence" value="ECO:0000318"/>
    <property type="project" value="GO_Central"/>
</dbReference>
<dbReference type="InterPro" id="IPR036412">
    <property type="entry name" value="HAD-like_sf"/>
</dbReference>
<evidence type="ECO:0000256" key="2">
    <source>
        <dbReference type="ARBA" id="ARBA00022723"/>
    </source>
</evidence>
<evidence type="ECO:0000256" key="3">
    <source>
        <dbReference type="ARBA" id="ARBA00022801"/>
    </source>
</evidence>
<dbReference type="InterPro" id="IPR006384">
    <property type="entry name" value="HAD_hydro_PyrdxlP_Pase-like"/>
</dbReference>
<dbReference type="Pfam" id="PF06888">
    <property type="entry name" value="Put_Phosphatase"/>
    <property type="match status" value="1"/>
</dbReference>